<organism evidence="1 2">
    <name type="scientific">Tetradesmus obliquus</name>
    <name type="common">Green alga</name>
    <name type="synonym">Acutodesmus obliquus</name>
    <dbReference type="NCBI Taxonomy" id="3088"/>
    <lineage>
        <taxon>Eukaryota</taxon>
        <taxon>Viridiplantae</taxon>
        <taxon>Chlorophyta</taxon>
        <taxon>core chlorophytes</taxon>
        <taxon>Chlorophyceae</taxon>
        <taxon>CS clade</taxon>
        <taxon>Sphaeropleales</taxon>
        <taxon>Scenedesmaceae</taxon>
        <taxon>Tetradesmus</taxon>
    </lineage>
</organism>
<name>A0ABY8TZ09_TETOB</name>
<evidence type="ECO:0000313" key="2">
    <source>
        <dbReference type="Proteomes" id="UP001244341"/>
    </source>
</evidence>
<evidence type="ECO:0008006" key="3">
    <source>
        <dbReference type="Google" id="ProtNLM"/>
    </source>
</evidence>
<proteinExistence type="predicted"/>
<protein>
    <recommendedName>
        <fullName evidence="3">Secreted protein</fullName>
    </recommendedName>
</protein>
<accession>A0ABY8TZ09</accession>
<dbReference type="Proteomes" id="UP001244341">
    <property type="component" value="Chromosome 5b"/>
</dbReference>
<dbReference type="EMBL" id="CP126212">
    <property type="protein sequence ID" value="WIA14369.1"/>
    <property type="molecule type" value="Genomic_DNA"/>
</dbReference>
<gene>
    <name evidence="1" type="ORF">OEZ85_002898</name>
</gene>
<reference evidence="1 2" key="1">
    <citation type="submission" date="2023-05" db="EMBL/GenBank/DDBJ databases">
        <title>A 100% complete, gapless, phased diploid assembly of the Scenedesmus obliquus UTEX 3031 genome.</title>
        <authorList>
            <person name="Biondi T.C."/>
            <person name="Hanschen E.R."/>
            <person name="Kwon T."/>
            <person name="Eng W."/>
            <person name="Kruse C.P.S."/>
            <person name="Koehler S.I."/>
            <person name="Kunde Y."/>
            <person name="Gleasner C.D."/>
            <person name="You Mak K.T."/>
            <person name="Polle J."/>
            <person name="Hovde B.T."/>
            <person name="Starkenburg S.R."/>
        </authorList>
    </citation>
    <scope>NUCLEOTIDE SEQUENCE [LARGE SCALE GENOMIC DNA]</scope>
    <source>
        <strain evidence="1 2">DOE0152z</strain>
    </source>
</reference>
<sequence length="86" mass="9274">MGNRRTSCRRKSSLQAAAAAAYLCLRGIATPRLGRAMVGRHTVRVILHYNNQQVQGTVPCWQGTHAASLEWQHDAAGAHPGAQLGN</sequence>
<evidence type="ECO:0000313" key="1">
    <source>
        <dbReference type="EMBL" id="WIA14369.1"/>
    </source>
</evidence>
<keyword evidence="2" id="KW-1185">Reference proteome</keyword>